<evidence type="ECO:0000256" key="3">
    <source>
        <dbReference type="ARBA" id="ARBA00022825"/>
    </source>
</evidence>
<keyword evidence="6" id="KW-1185">Reference proteome</keyword>
<dbReference type="InterPro" id="IPR040573">
    <property type="entry name" value="TSP_N"/>
</dbReference>
<proteinExistence type="predicted"/>
<feature type="domain" description="Tail specific protease" evidence="4">
    <location>
        <begin position="310"/>
        <end position="526"/>
    </location>
</feature>
<dbReference type="CDD" id="cd07560">
    <property type="entry name" value="Peptidase_S41_CPP"/>
    <property type="match status" value="1"/>
</dbReference>
<dbReference type="InterPro" id="IPR004447">
    <property type="entry name" value="Peptidase_S41A"/>
</dbReference>
<dbReference type="PANTHER" id="PTHR32060:SF22">
    <property type="entry name" value="CARBOXYL-TERMINAL-PROCESSING PEPTIDASE 3, CHLOROPLASTIC"/>
    <property type="match status" value="1"/>
</dbReference>
<dbReference type="Proteomes" id="UP000293952">
    <property type="component" value="Unassembled WGS sequence"/>
</dbReference>
<dbReference type="GO" id="GO:0006508">
    <property type="term" value="P:proteolysis"/>
    <property type="evidence" value="ECO:0007669"/>
    <property type="project" value="UniProtKB-KW"/>
</dbReference>
<sequence>MRNHFLISCIFIGANIFSFAQTTCEKASDLIGTINKFHYNAKPIDSSFSELFSDILLDKSDAYGLFLSSENVSTIKGISYALADDLKTNECTFYEAFSGIIQTAITDSKSFLLQLENEKFKLIENDSITIDKGKIYVQNSEIKYRWRKWLQYLTIRTIDGEEVSSAKIDSVYKTILSREQCRLDSYFINNSLDKKIGEWYLTSLANTFDPHTNYFSVDEKESFDGSLSDENLSFGFELERNERGQLKVASIVPGGAAWNSNQINEGIILNAVIVNKIEKDFSCIGYGEAMNFLNSSEIESAKFVFETETGVLDTVNLIKTPITVQENIVQSFILKDSSKTVGYIYLPSFYASENEFGISTNGCAADISREIIRLKKEGIEALIIDLRGNGGGHMLEAINLIGIFIDYGTLGIVDNGDEKPSLIKDLNRGLIYAGPLTVMIDEFSASASEFFAITLQDYNRAIIVGSVSYGKSTAQSILPIKAYRYESPEEMDFEPKDYVKLTVGCFYRVNGDTYQRKGVIPDILFPSIIDGIATGEKTSPSAILADHIDKKTYFKTPYTLQREEVKHKYELRNVNNPYFKLVKNLSMSYSEYWKTSTYSIDINSNNITNDAYLNSLKEYYSFENKASFSVNNPSYLAGYSNQHDNEKEINFSVMEDITEDQEIIEAFFVTLDLINIKNDK</sequence>
<evidence type="ECO:0000259" key="4">
    <source>
        <dbReference type="SMART" id="SM00245"/>
    </source>
</evidence>
<dbReference type="EMBL" id="SETE01000007">
    <property type="protein sequence ID" value="RYM32103.1"/>
    <property type="molecule type" value="Genomic_DNA"/>
</dbReference>
<evidence type="ECO:0000256" key="1">
    <source>
        <dbReference type="ARBA" id="ARBA00022670"/>
    </source>
</evidence>
<dbReference type="OrthoDB" id="9812068at2"/>
<accession>A0A4Q4KG08</accession>
<dbReference type="SUPFAM" id="SSF52096">
    <property type="entry name" value="ClpP/crotonase"/>
    <property type="match status" value="1"/>
</dbReference>
<dbReference type="Gene3D" id="3.90.226.10">
    <property type="entry name" value="2-enoyl-CoA Hydratase, Chain A, domain 1"/>
    <property type="match status" value="1"/>
</dbReference>
<gene>
    <name evidence="5" type="ORF">ERX46_15590</name>
</gene>
<evidence type="ECO:0000256" key="2">
    <source>
        <dbReference type="ARBA" id="ARBA00022801"/>
    </source>
</evidence>
<evidence type="ECO:0000313" key="6">
    <source>
        <dbReference type="Proteomes" id="UP000293952"/>
    </source>
</evidence>
<evidence type="ECO:0000313" key="5">
    <source>
        <dbReference type="EMBL" id="RYM32103.1"/>
    </source>
</evidence>
<dbReference type="Pfam" id="PF03572">
    <property type="entry name" value="Peptidase_S41"/>
    <property type="match status" value="1"/>
</dbReference>
<name>A0A4Q4KG08_9FLAO</name>
<dbReference type="GO" id="GO:0007165">
    <property type="term" value="P:signal transduction"/>
    <property type="evidence" value="ECO:0007669"/>
    <property type="project" value="TreeGrafter"/>
</dbReference>
<keyword evidence="1" id="KW-0645">Protease</keyword>
<keyword evidence="3" id="KW-0720">Serine protease</keyword>
<dbReference type="SMART" id="SM00245">
    <property type="entry name" value="TSPc"/>
    <property type="match status" value="1"/>
</dbReference>
<dbReference type="PANTHER" id="PTHR32060">
    <property type="entry name" value="TAIL-SPECIFIC PROTEASE"/>
    <property type="match status" value="1"/>
</dbReference>
<dbReference type="GO" id="GO:0008236">
    <property type="term" value="F:serine-type peptidase activity"/>
    <property type="evidence" value="ECO:0007669"/>
    <property type="project" value="UniProtKB-KW"/>
</dbReference>
<dbReference type="GO" id="GO:0004175">
    <property type="term" value="F:endopeptidase activity"/>
    <property type="evidence" value="ECO:0007669"/>
    <property type="project" value="TreeGrafter"/>
</dbReference>
<dbReference type="InterPro" id="IPR005151">
    <property type="entry name" value="Tail-specific_protease"/>
</dbReference>
<protein>
    <recommendedName>
        <fullName evidence="4">Tail specific protease domain-containing protein</fullName>
    </recommendedName>
</protein>
<dbReference type="RefSeq" id="WP_130094792.1">
    <property type="nucleotide sequence ID" value="NZ_SETE01000007.1"/>
</dbReference>
<keyword evidence="2" id="KW-0378">Hydrolase</keyword>
<dbReference type="Pfam" id="PF17804">
    <property type="entry name" value="TSP_NTD"/>
    <property type="match status" value="1"/>
</dbReference>
<dbReference type="AlphaFoldDB" id="A0A4Q4KG08"/>
<organism evidence="5 6">
    <name type="scientific">Brumimicrobium glaciale</name>
    <dbReference type="NCBI Taxonomy" id="200475"/>
    <lineage>
        <taxon>Bacteria</taxon>
        <taxon>Pseudomonadati</taxon>
        <taxon>Bacteroidota</taxon>
        <taxon>Flavobacteriia</taxon>
        <taxon>Flavobacteriales</taxon>
        <taxon>Crocinitomicaceae</taxon>
        <taxon>Brumimicrobium</taxon>
    </lineage>
</organism>
<comment type="caution">
    <text evidence="5">The sequence shown here is derived from an EMBL/GenBank/DDBJ whole genome shotgun (WGS) entry which is preliminary data.</text>
</comment>
<dbReference type="GO" id="GO:0030288">
    <property type="term" value="C:outer membrane-bounded periplasmic space"/>
    <property type="evidence" value="ECO:0007669"/>
    <property type="project" value="TreeGrafter"/>
</dbReference>
<dbReference type="InterPro" id="IPR029045">
    <property type="entry name" value="ClpP/crotonase-like_dom_sf"/>
</dbReference>
<reference evidence="5 6" key="1">
    <citation type="submission" date="2019-02" db="EMBL/GenBank/DDBJ databases">
        <title>Genome sequence of the sea-ice species Brumimicrobium glaciale.</title>
        <authorList>
            <person name="Bowman J.P."/>
        </authorList>
    </citation>
    <scope>NUCLEOTIDE SEQUENCE [LARGE SCALE GENOMIC DNA]</scope>
    <source>
        <strain evidence="5 6">IC156</strain>
    </source>
</reference>